<organism evidence="2 3">
    <name type="scientific">Leptolyngbya boryana NIES-2135</name>
    <dbReference type="NCBI Taxonomy" id="1973484"/>
    <lineage>
        <taxon>Bacteria</taxon>
        <taxon>Bacillati</taxon>
        <taxon>Cyanobacteriota</taxon>
        <taxon>Cyanophyceae</taxon>
        <taxon>Leptolyngbyales</taxon>
        <taxon>Leptolyngbyaceae</taxon>
        <taxon>Leptolyngbya group</taxon>
        <taxon>Leptolyngbya</taxon>
    </lineage>
</organism>
<reference evidence="2 3" key="1">
    <citation type="submission" date="2017-06" db="EMBL/GenBank/DDBJ databases">
        <title>Genome sequencing of cyanobaciteial culture collection at National Institute for Environmental Studies (NIES).</title>
        <authorList>
            <person name="Hirose Y."/>
            <person name="Shimura Y."/>
            <person name="Fujisawa T."/>
            <person name="Nakamura Y."/>
            <person name="Kawachi M."/>
        </authorList>
    </citation>
    <scope>NUCLEOTIDE SEQUENCE [LARGE SCALE GENOMIC DNA]</scope>
    <source>
        <strain evidence="2 3">NIES-2135</strain>
    </source>
</reference>
<dbReference type="SUPFAM" id="SSF52980">
    <property type="entry name" value="Restriction endonuclease-like"/>
    <property type="match status" value="1"/>
</dbReference>
<feature type="domain" description="Putative restriction endonuclease" evidence="1">
    <location>
        <begin position="21"/>
        <end position="179"/>
    </location>
</feature>
<proteinExistence type="predicted"/>
<name>A0A1Z4JIT8_LEPBY</name>
<protein>
    <recommendedName>
        <fullName evidence="1">Putative restriction endonuclease domain-containing protein</fullName>
    </recommendedName>
</protein>
<evidence type="ECO:0000259" key="1">
    <source>
        <dbReference type="Pfam" id="PF05685"/>
    </source>
</evidence>
<dbReference type="InterPro" id="IPR012296">
    <property type="entry name" value="Nuclease_put_TT1808"/>
</dbReference>
<dbReference type="PANTHER" id="PTHR35400">
    <property type="entry name" value="SLR1083 PROTEIN"/>
    <property type="match status" value="1"/>
</dbReference>
<evidence type="ECO:0000313" key="2">
    <source>
        <dbReference type="EMBL" id="BAY56467.1"/>
    </source>
</evidence>
<dbReference type="InterPro" id="IPR011335">
    <property type="entry name" value="Restrct_endonuc-II-like"/>
</dbReference>
<keyword evidence="3" id="KW-1185">Reference proteome</keyword>
<sequence length="185" mass="21288">MTIATYQWTIDRYHQAVEAGVFEDQAIELLKGELVLMSPEGTPHAYYSDRAARYLRRLLELPELAYVREAKPITLPNASEPEPDIAIVQPLDQIYLAHHPYPENVFWVIEYAQSSLTKDLEIKRKIYAEVNIAEYWVINLRDKKLIVFRTPVNGEYQSEVSVTSGVISPLSFPNIQIDVRQLITV</sequence>
<dbReference type="Proteomes" id="UP000217895">
    <property type="component" value="Chromosome"/>
</dbReference>
<dbReference type="Pfam" id="PF05685">
    <property type="entry name" value="Uma2"/>
    <property type="match status" value="1"/>
</dbReference>
<dbReference type="PANTHER" id="PTHR35400:SF1">
    <property type="entry name" value="SLR1083 PROTEIN"/>
    <property type="match status" value="1"/>
</dbReference>
<dbReference type="EMBL" id="AP018203">
    <property type="protein sequence ID" value="BAY56467.1"/>
    <property type="molecule type" value="Genomic_DNA"/>
</dbReference>
<dbReference type="InterPro" id="IPR008538">
    <property type="entry name" value="Uma2"/>
</dbReference>
<dbReference type="Gene3D" id="3.90.1570.10">
    <property type="entry name" value="tt1808, chain A"/>
    <property type="match status" value="1"/>
</dbReference>
<evidence type="ECO:0000313" key="3">
    <source>
        <dbReference type="Proteomes" id="UP000217895"/>
    </source>
</evidence>
<gene>
    <name evidence="2" type="ORF">NIES2135_33010</name>
</gene>
<accession>A0A1Z4JIT8</accession>
<dbReference type="CDD" id="cd06260">
    <property type="entry name" value="DUF820-like"/>
    <property type="match status" value="1"/>
</dbReference>
<dbReference type="AlphaFoldDB" id="A0A1Z4JIT8"/>